<comment type="caution">
    <text evidence="5">The sequence shown here is derived from an EMBL/GenBank/DDBJ whole genome shotgun (WGS) entry which is preliminary data.</text>
</comment>
<dbReference type="InterPro" id="IPR036597">
    <property type="entry name" value="Fido-like_dom_sf"/>
</dbReference>
<feature type="active site" evidence="1">
    <location>
        <position position="174"/>
    </location>
</feature>
<dbReference type="InterPro" id="IPR003812">
    <property type="entry name" value="Fido"/>
</dbReference>
<organism evidence="5 6">
    <name type="scientific">Candidatus Methylumidiphilus alinenensis</name>
    <dbReference type="NCBI Taxonomy" id="2202197"/>
    <lineage>
        <taxon>Bacteria</taxon>
        <taxon>Pseudomonadati</taxon>
        <taxon>Pseudomonadota</taxon>
        <taxon>Gammaproteobacteria</taxon>
        <taxon>Methylococcales</taxon>
        <taxon>Candidatus Methylumidiphilus</taxon>
    </lineage>
</organism>
<dbReference type="Proteomes" id="UP000249396">
    <property type="component" value="Unassembled WGS sequence"/>
</dbReference>
<dbReference type="Pfam" id="PF02661">
    <property type="entry name" value="Fic"/>
    <property type="match status" value="1"/>
</dbReference>
<sequence>MTTLFDGLDADLRLALASQLRDLWTHTSTALEGNTLTLGETAFVLREGLTVSGKPLKDHNEVMGHAKAIGLLYELLDSRRTVNEADLFDLHRVVQTNMTVDIYSPVGAWKREPNGTHATVDDRQVFIEFASPSDVPELMAAWLVLLNGYLLQTLNEEEALSAYAVLHLAFVRIHPFFDGNGRMARLLANLPALNAGLPPILIDRTRRQDYLTCLASYDLQAGPQRADRPLPVTDTKLERFLEFSRECWQPSKDLVAEIRRVQEGRYIG</sequence>
<dbReference type="InterPro" id="IPR040198">
    <property type="entry name" value="Fido_containing"/>
</dbReference>
<proteinExistence type="predicted"/>
<feature type="site" description="Important for autoinhibition of adenylyltransferase activity" evidence="3">
    <location>
        <position position="32"/>
    </location>
</feature>
<protein>
    <submittedName>
        <fullName evidence="5">Fic family protein</fullName>
    </submittedName>
</protein>
<dbReference type="PANTHER" id="PTHR13504:SF38">
    <property type="entry name" value="FIDO DOMAIN-CONTAINING PROTEIN"/>
    <property type="match status" value="1"/>
</dbReference>
<reference evidence="5 6" key="1">
    <citation type="journal article" date="2018" name="Aquat. Microb. Ecol.">
        <title>Gammaproteobacterial methanotrophs dominate.</title>
        <authorList>
            <person name="Rissanen A.J."/>
            <person name="Saarenheimo J."/>
            <person name="Tiirola M."/>
            <person name="Peura S."/>
            <person name="Aalto S.L."/>
            <person name="Karvinen A."/>
            <person name="Nykanen H."/>
        </authorList>
    </citation>
    <scope>NUCLEOTIDE SEQUENCE [LARGE SCALE GENOMIC DNA]</scope>
    <source>
        <strain evidence="5">AMbin10</strain>
    </source>
</reference>
<dbReference type="EMBL" id="QJPH01000474">
    <property type="protein sequence ID" value="PZN72807.1"/>
    <property type="molecule type" value="Genomic_DNA"/>
</dbReference>
<dbReference type="SUPFAM" id="SSF140931">
    <property type="entry name" value="Fic-like"/>
    <property type="match status" value="1"/>
</dbReference>
<feature type="domain" description="Fido" evidence="4">
    <location>
        <begin position="82"/>
        <end position="246"/>
    </location>
</feature>
<dbReference type="PROSITE" id="PS51459">
    <property type="entry name" value="FIDO"/>
    <property type="match status" value="1"/>
</dbReference>
<evidence type="ECO:0000256" key="2">
    <source>
        <dbReference type="PIRSR" id="PIRSR640198-2"/>
    </source>
</evidence>
<evidence type="ECO:0000259" key="4">
    <source>
        <dbReference type="PROSITE" id="PS51459"/>
    </source>
</evidence>
<dbReference type="Gene3D" id="1.10.3290.10">
    <property type="entry name" value="Fido-like domain"/>
    <property type="match status" value="1"/>
</dbReference>
<name>A0A2W4SMS0_9GAMM</name>
<evidence type="ECO:0000313" key="6">
    <source>
        <dbReference type="Proteomes" id="UP000249396"/>
    </source>
</evidence>
<evidence type="ECO:0000256" key="1">
    <source>
        <dbReference type="PIRSR" id="PIRSR640198-1"/>
    </source>
</evidence>
<evidence type="ECO:0000256" key="3">
    <source>
        <dbReference type="PIRSR" id="PIRSR640198-3"/>
    </source>
</evidence>
<dbReference type="PANTHER" id="PTHR13504">
    <property type="entry name" value="FIDO DOMAIN-CONTAINING PROTEIN DDB_G0283145"/>
    <property type="match status" value="1"/>
</dbReference>
<dbReference type="AlphaFoldDB" id="A0A2W4SMS0"/>
<gene>
    <name evidence="5" type="ORF">DM484_23875</name>
</gene>
<accession>A0A2W4SMS0</accession>
<evidence type="ECO:0000313" key="5">
    <source>
        <dbReference type="EMBL" id="PZN72807.1"/>
    </source>
</evidence>
<keyword evidence="2" id="KW-0067">ATP-binding</keyword>
<dbReference type="GO" id="GO:0005524">
    <property type="term" value="F:ATP binding"/>
    <property type="evidence" value="ECO:0007669"/>
    <property type="project" value="UniProtKB-KW"/>
</dbReference>
<keyword evidence="2" id="KW-0547">Nucleotide-binding</keyword>
<feature type="binding site" evidence="2">
    <location>
        <begin position="178"/>
        <end position="185"/>
    </location>
    <ligand>
        <name>ATP</name>
        <dbReference type="ChEBI" id="CHEBI:30616"/>
    </ligand>
</feature>